<evidence type="ECO:0000256" key="2">
    <source>
        <dbReference type="ARBA" id="ARBA00007886"/>
    </source>
</evidence>
<evidence type="ECO:0000256" key="1">
    <source>
        <dbReference type="ARBA" id="ARBA00004635"/>
    </source>
</evidence>
<keyword evidence="7" id="KW-0449">Lipoprotein</keyword>
<accession>A0ABR8N7W1</accession>
<dbReference type="Proteomes" id="UP000609346">
    <property type="component" value="Unassembled WGS sequence"/>
</dbReference>
<dbReference type="PANTHER" id="PTHR35789">
    <property type="entry name" value="SPORE GERMINATION PROTEIN B3"/>
    <property type="match status" value="1"/>
</dbReference>
<evidence type="ECO:0000256" key="4">
    <source>
        <dbReference type="ARBA" id="ARBA00022729"/>
    </source>
</evidence>
<dbReference type="PANTHER" id="PTHR35789:SF1">
    <property type="entry name" value="SPORE GERMINATION PROTEIN B3"/>
    <property type="match status" value="1"/>
</dbReference>
<organism evidence="10 11">
    <name type="scientific">Paenibacillus terricola</name>
    <dbReference type="NCBI Taxonomy" id="2763503"/>
    <lineage>
        <taxon>Bacteria</taxon>
        <taxon>Bacillati</taxon>
        <taxon>Bacillota</taxon>
        <taxon>Bacilli</taxon>
        <taxon>Bacillales</taxon>
        <taxon>Paenibacillaceae</taxon>
        <taxon>Paenibacillus</taxon>
    </lineage>
</organism>
<dbReference type="Pfam" id="PF25198">
    <property type="entry name" value="Spore_GerAC_N"/>
    <property type="match status" value="1"/>
</dbReference>
<reference evidence="10 11" key="1">
    <citation type="submission" date="2020-09" db="EMBL/GenBank/DDBJ databases">
        <title>Paenibacillus sp. strain PR3 16S rRNA gene Genome sequencing and assembly.</title>
        <authorList>
            <person name="Kim J."/>
        </authorList>
    </citation>
    <scope>NUCLEOTIDE SEQUENCE [LARGE SCALE GENOMIC DNA]</scope>
    <source>
        <strain evidence="10 11">PR3</strain>
    </source>
</reference>
<keyword evidence="3" id="KW-0309">Germination</keyword>
<evidence type="ECO:0000256" key="5">
    <source>
        <dbReference type="ARBA" id="ARBA00023136"/>
    </source>
</evidence>
<dbReference type="Pfam" id="PF05504">
    <property type="entry name" value="Spore_GerAC"/>
    <property type="match status" value="1"/>
</dbReference>
<proteinExistence type="inferred from homology"/>
<dbReference type="InterPro" id="IPR038501">
    <property type="entry name" value="Spore_GerAC_C_sf"/>
</dbReference>
<dbReference type="InterPro" id="IPR057336">
    <property type="entry name" value="GerAC_N"/>
</dbReference>
<evidence type="ECO:0000259" key="8">
    <source>
        <dbReference type="Pfam" id="PF05504"/>
    </source>
</evidence>
<evidence type="ECO:0000256" key="3">
    <source>
        <dbReference type="ARBA" id="ARBA00022544"/>
    </source>
</evidence>
<dbReference type="InterPro" id="IPR008844">
    <property type="entry name" value="Spore_GerAC-like"/>
</dbReference>
<comment type="subcellular location">
    <subcellularLocation>
        <location evidence="1">Membrane</location>
        <topology evidence="1">Lipid-anchor</topology>
    </subcellularLocation>
</comment>
<evidence type="ECO:0000313" key="11">
    <source>
        <dbReference type="Proteomes" id="UP000609346"/>
    </source>
</evidence>
<dbReference type="InterPro" id="IPR046953">
    <property type="entry name" value="Spore_GerAC-like_C"/>
</dbReference>
<dbReference type="Gene3D" id="3.30.300.210">
    <property type="entry name" value="Nutrient germinant receptor protein C, domain 3"/>
    <property type="match status" value="1"/>
</dbReference>
<keyword evidence="4" id="KW-0732">Signal</keyword>
<feature type="domain" description="Spore germination GerAC-like C-terminal" evidence="8">
    <location>
        <begin position="223"/>
        <end position="388"/>
    </location>
</feature>
<protein>
    <submittedName>
        <fullName evidence="10">Ger(X)C family spore germination protein</fullName>
    </submittedName>
</protein>
<evidence type="ECO:0000256" key="6">
    <source>
        <dbReference type="ARBA" id="ARBA00023139"/>
    </source>
</evidence>
<keyword evidence="6" id="KW-0564">Palmitate</keyword>
<keyword evidence="5" id="KW-0472">Membrane</keyword>
<comment type="similarity">
    <text evidence="2">Belongs to the GerABKC lipoprotein family.</text>
</comment>
<dbReference type="Gene3D" id="6.20.190.10">
    <property type="entry name" value="Nutrient germinant receptor protein C, domain 1"/>
    <property type="match status" value="1"/>
</dbReference>
<evidence type="ECO:0000259" key="9">
    <source>
        <dbReference type="Pfam" id="PF25198"/>
    </source>
</evidence>
<feature type="domain" description="Spore germination protein N-terminal" evidence="9">
    <location>
        <begin position="22"/>
        <end position="197"/>
    </location>
</feature>
<dbReference type="EMBL" id="JACXZA010000009">
    <property type="protein sequence ID" value="MBD3922534.1"/>
    <property type="molecule type" value="Genomic_DNA"/>
</dbReference>
<evidence type="ECO:0000256" key="7">
    <source>
        <dbReference type="ARBA" id="ARBA00023288"/>
    </source>
</evidence>
<sequence length="400" mass="44937">MKRCAVMLIVVFLLLPLTGCWDRRELNELAIAVGLGIDKVGERYRVTAQVVQPSEVATSKGSAGYSTPVTTYRASGVTIFEAIRKMTTISPRKIYAAHLRVVVIGEELAREGIAEALDLLSRDYELRMDFYVIVAKETKAEDLLELLTPLDKIPASKIYNSIQVSEKAWAPVSAVTLDMFIRDYESKGKNPVLSGIKATGNEEKGKQKSNVEKLQPDARLRNNGLAVFRYDKLIGWLSEEQSKGYNYIVNRVKSTVGHVPCPSGDGNIALEIIHSKSRMKTEVRNGKPKLTVDLRVEENVGEVMCQADLTEKSVIDALEREAEQSLRDIIERTIKTGQEKFHCDFFGFGEALHRSNLRVWKQMENDWEEHFVDASITVNAKVVIKRTGTVDNSFIVDKER</sequence>
<dbReference type="NCBIfam" id="TIGR02887">
    <property type="entry name" value="spore_ger_x_C"/>
    <property type="match status" value="1"/>
</dbReference>
<evidence type="ECO:0000313" key="10">
    <source>
        <dbReference type="EMBL" id="MBD3922534.1"/>
    </source>
</evidence>
<comment type="caution">
    <text evidence="10">The sequence shown here is derived from an EMBL/GenBank/DDBJ whole genome shotgun (WGS) entry which is preliminary data.</text>
</comment>
<gene>
    <name evidence="10" type="ORF">H8B09_27525</name>
</gene>
<name>A0ABR8N7W1_9BACL</name>
<keyword evidence="11" id="KW-1185">Reference proteome</keyword>